<dbReference type="EMBL" id="JAPWDQ010000001">
    <property type="protein sequence ID" value="KAJ5495595.1"/>
    <property type="molecule type" value="Genomic_DNA"/>
</dbReference>
<proteinExistence type="predicted"/>
<dbReference type="RefSeq" id="XP_056794608.1">
    <property type="nucleotide sequence ID" value="XM_056930315.1"/>
</dbReference>
<name>A0A9X0C2X1_9EURO</name>
<dbReference type="Proteomes" id="UP001148312">
    <property type="component" value="Unassembled WGS sequence"/>
</dbReference>
<evidence type="ECO:0000313" key="2">
    <source>
        <dbReference type="EMBL" id="KAJ5495595.1"/>
    </source>
</evidence>
<reference evidence="2" key="2">
    <citation type="journal article" date="2023" name="IMA Fungus">
        <title>Comparative genomic study of the Penicillium genus elucidates a diverse pangenome and 15 lateral gene transfer events.</title>
        <authorList>
            <person name="Petersen C."/>
            <person name="Sorensen T."/>
            <person name="Nielsen M.R."/>
            <person name="Sondergaard T.E."/>
            <person name="Sorensen J.L."/>
            <person name="Fitzpatrick D.A."/>
            <person name="Frisvad J.C."/>
            <person name="Nielsen K.L."/>
        </authorList>
    </citation>
    <scope>NUCLEOTIDE SEQUENCE</scope>
    <source>
        <strain evidence="2">IBT 30728</strain>
    </source>
</reference>
<feature type="region of interest" description="Disordered" evidence="1">
    <location>
        <begin position="1"/>
        <end position="25"/>
    </location>
</feature>
<keyword evidence="3" id="KW-1185">Reference proteome</keyword>
<organism evidence="2 3">
    <name type="scientific">Penicillium diatomitis</name>
    <dbReference type="NCBI Taxonomy" id="2819901"/>
    <lineage>
        <taxon>Eukaryota</taxon>
        <taxon>Fungi</taxon>
        <taxon>Dikarya</taxon>
        <taxon>Ascomycota</taxon>
        <taxon>Pezizomycotina</taxon>
        <taxon>Eurotiomycetes</taxon>
        <taxon>Eurotiomycetidae</taxon>
        <taxon>Eurotiales</taxon>
        <taxon>Aspergillaceae</taxon>
        <taxon>Penicillium</taxon>
    </lineage>
</organism>
<accession>A0A9X0C2X1</accession>
<reference evidence="2" key="1">
    <citation type="submission" date="2022-12" db="EMBL/GenBank/DDBJ databases">
        <authorList>
            <person name="Petersen C."/>
        </authorList>
    </citation>
    <scope>NUCLEOTIDE SEQUENCE</scope>
    <source>
        <strain evidence="2">IBT 30728</strain>
    </source>
</reference>
<dbReference type="GeneID" id="81620564"/>
<sequence length="165" mass="17743">MRTSAEQFRIGVRPSDTPGMGTEGRVRGLGDVDDVIVVKFLGVNGLEEILQGREEEEGKEGKAEEGRRAICLPRIMATPACLDAAMDLLPHIGDFLATASVGKGYRIHNLRFQGDTTGQFVVCIPGTDEQIEKVPFADGAPAELRPCAAITCRASGAVFFDRIPL</sequence>
<dbReference type="AlphaFoldDB" id="A0A9X0C2X1"/>
<evidence type="ECO:0000313" key="3">
    <source>
        <dbReference type="Proteomes" id="UP001148312"/>
    </source>
</evidence>
<protein>
    <submittedName>
        <fullName evidence="2">Uncharacterized protein</fullName>
    </submittedName>
</protein>
<evidence type="ECO:0000256" key="1">
    <source>
        <dbReference type="SAM" id="MobiDB-lite"/>
    </source>
</evidence>
<gene>
    <name evidence="2" type="ORF">N7539_000711</name>
</gene>
<comment type="caution">
    <text evidence="2">The sequence shown here is derived from an EMBL/GenBank/DDBJ whole genome shotgun (WGS) entry which is preliminary data.</text>
</comment>